<keyword evidence="1" id="KW-0433">Leucine-rich repeat</keyword>
<dbReference type="AlphaFoldDB" id="A0AA86RDS5"/>
<keyword evidence="5" id="KW-1185">Reference proteome</keyword>
<evidence type="ECO:0000313" key="4">
    <source>
        <dbReference type="EMBL" id="CAL6032444.1"/>
    </source>
</evidence>
<sequence>MTKNQSNEYKDNTQQYDQKMTLRYEDKIQDGILQIGDRDKNSIDSEVTNLMFVEKFNIQALKLCIRKDMYVQLRSNTIKELILGTQRFKGNKLLNLNLDDLELENLEVLDLENNNIVNDQLYNLTKFKKLNTLNVSWNKVGLNYIHSVTGITKLYMSKCNLKNIDLISSLVNLQELDLSKNTDLDLSPLCKVKSLKKLSMRECGLTNIDYITQLINLEVLNLAYNQLLTTKSIGQLINLKQLDISWNKKIDISPLNDLVGLIKLNFSYCKLTQVSALKHLTNLQELDLSFNYDINITELQYLKKLTHLNLEYCNLVSIYVLRPLVNLEELDISRNKIVYLDAHLNEMKKLQTFRVERNRISDLKSIFKHPNYNNFDEKKSINIFNQTKPSKEEVRQAKQIIRIERQNLKLKEIPHKTHQTTFSNFKQEINAVLNNACQSQIQFTANVVRIFQFLNQVGFE</sequence>
<organism evidence="3">
    <name type="scientific">Hexamita inflata</name>
    <dbReference type="NCBI Taxonomy" id="28002"/>
    <lineage>
        <taxon>Eukaryota</taxon>
        <taxon>Metamonada</taxon>
        <taxon>Diplomonadida</taxon>
        <taxon>Hexamitidae</taxon>
        <taxon>Hexamitinae</taxon>
        <taxon>Hexamita</taxon>
    </lineage>
</organism>
<name>A0AA86RDS5_9EUKA</name>
<dbReference type="SUPFAM" id="SSF52058">
    <property type="entry name" value="L domain-like"/>
    <property type="match status" value="1"/>
</dbReference>
<evidence type="ECO:0000313" key="3">
    <source>
        <dbReference type="EMBL" id="CAI9970564.1"/>
    </source>
</evidence>
<reference evidence="4 5" key="2">
    <citation type="submission" date="2024-07" db="EMBL/GenBank/DDBJ databases">
        <authorList>
            <person name="Akdeniz Z."/>
        </authorList>
    </citation>
    <scope>NUCLEOTIDE SEQUENCE [LARGE SCALE GENOMIC DNA]</scope>
</reference>
<dbReference type="Pfam" id="PF13516">
    <property type="entry name" value="LRR_6"/>
    <property type="match status" value="1"/>
</dbReference>
<dbReference type="PANTHER" id="PTHR46652">
    <property type="entry name" value="LEUCINE-RICH REPEAT AND IQ DOMAIN-CONTAINING PROTEIN 1-RELATED"/>
    <property type="match status" value="1"/>
</dbReference>
<dbReference type="InterPro" id="IPR003591">
    <property type="entry name" value="Leu-rich_rpt_typical-subtyp"/>
</dbReference>
<proteinExistence type="predicted"/>
<dbReference type="Gene3D" id="3.80.10.10">
    <property type="entry name" value="Ribonuclease Inhibitor"/>
    <property type="match status" value="1"/>
</dbReference>
<evidence type="ECO:0000256" key="2">
    <source>
        <dbReference type="ARBA" id="ARBA00022737"/>
    </source>
</evidence>
<protein>
    <submittedName>
        <fullName evidence="3">Leucine-rich repeat domain-containing protein</fullName>
    </submittedName>
    <submittedName>
        <fullName evidence="4">Leucine-rich_repeat domain-containing protein</fullName>
    </submittedName>
</protein>
<evidence type="ECO:0000256" key="1">
    <source>
        <dbReference type="ARBA" id="ARBA00022614"/>
    </source>
</evidence>
<keyword evidence="2" id="KW-0677">Repeat</keyword>
<dbReference type="EMBL" id="CAXDID020000122">
    <property type="protein sequence ID" value="CAL6032444.1"/>
    <property type="molecule type" value="Genomic_DNA"/>
</dbReference>
<gene>
    <name evidence="4" type="ORF">HINF_LOCUS34490</name>
    <name evidence="3" type="ORF">HINF_LOCUS58209</name>
</gene>
<dbReference type="PROSITE" id="PS51450">
    <property type="entry name" value="LRR"/>
    <property type="match status" value="3"/>
</dbReference>
<evidence type="ECO:0000313" key="5">
    <source>
        <dbReference type="Proteomes" id="UP001642409"/>
    </source>
</evidence>
<dbReference type="PANTHER" id="PTHR46652:SF3">
    <property type="entry name" value="LEUCINE-RICH REPEAT-CONTAINING PROTEIN 9"/>
    <property type="match status" value="1"/>
</dbReference>
<dbReference type="InterPro" id="IPR032675">
    <property type="entry name" value="LRR_dom_sf"/>
</dbReference>
<accession>A0AA86RDS5</accession>
<dbReference type="SMART" id="SM00365">
    <property type="entry name" value="LRR_SD22"/>
    <property type="match status" value="4"/>
</dbReference>
<reference evidence="3" key="1">
    <citation type="submission" date="2023-06" db="EMBL/GenBank/DDBJ databases">
        <authorList>
            <person name="Kurt Z."/>
        </authorList>
    </citation>
    <scope>NUCLEOTIDE SEQUENCE</scope>
</reference>
<dbReference type="Proteomes" id="UP001642409">
    <property type="component" value="Unassembled WGS sequence"/>
</dbReference>
<comment type="caution">
    <text evidence="3">The sequence shown here is derived from an EMBL/GenBank/DDBJ whole genome shotgun (WGS) entry which is preliminary data.</text>
</comment>
<dbReference type="SMART" id="SM00369">
    <property type="entry name" value="LRR_TYP"/>
    <property type="match status" value="5"/>
</dbReference>
<dbReference type="InterPro" id="IPR001611">
    <property type="entry name" value="Leu-rich_rpt"/>
</dbReference>
<dbReference type="InterPro" id="IPR050836">
    <property type="entry name" value="SDS22/Internalin_LRR"/>
</dbReference>
<dbReference type="EMBL" id="CATOUU010001074">
    <property type="protein sequence ID" value="CAI9970564.1"/>
    <property type="molecule type" value="Genomic_DNA"/>
</dbReference>